<protein>
    <submittedName>
        <fullName evidence="2">Uncharacterized protein</fullName>
    </submittedName>
</protein>
<dbReference type="Proteomes" id="UP000282323">
    <property type="component" value="Unassembled WGS sequence"/>
</dbReference>
<dbReference type="EMBL" id="REGA01000002">
    <property type="protein sequence ID" value="RQG97275.1"/>
    <property type="molecule type" value="Genomic_DNA"/>
</dbReference>
<comment type="caution">
    <text evidence="2">The sequence shown here is derived from an EMBL/GenBank/DDBJ whole genome shotgun (WGS) entry which is preliminary data.</text>
</comment>
<feature type="transmembrane region" description="Helical" evidence="1">
    <location>
        <begin position="63"/>
        <end position="85"/>
    </location>
</feature>
<sequence>MARESNCSNCGGRLRGDETVCPHCEFNPRDSGLRIAIAALIGTIGLVFLAMVTIPVAPVVGPYLVVAAFASLVLAGVVFLVSFVVTPSRLETVFGSK</sequence>
<evidence type="ECO:0000313" key="2">
    <source>
        <dbReference type="EMBL" id="RQG97275.1"/>
    </source>
</evidence>
<keyword evidence="3" id="KW-1185">Reference proteome</keyword>
<reference evidence="2 3" key="1">
    <citation type="submission" date="2018-10" db="EMBL/GenBank/DDBJ databases">
        <title>Natrarchaeobius chitinivorans gen. nov., sp. nov., and Natrarchaeobius haloalkaliphilus sp. nov., alkaliphilic, chitin-utilizing haloarchaea from hypersaline alkaline lakes.</title>
        <authorList>
            <person name="Sorokin D.Y."/>
            <person name="Elcheninov A.G."/>
            <person name="Kostrikina N.A."/>
            <person name="Bale N.J."/>
            <person name="Sinninghe Damste J.S."/>
            <person name="Khijniak T.V."/>
            <person name="Kublanov I.V."/>
            <person name="Toshchakov S.V."/>
        </authorList>
    </citation>
    <scope>NUCLEOTIDE SEQUENCE [LARGE SCALE GENOMIC DNA]</scope>
    <source>
        <strain evidence="2 3">AArcht4T</strain>
    </source>
</reference>
<name>A0A3N6PH67_NATCH</name>
<organism evidence="2 3">
    <name type="scientific">Natrarchaeobius chitinivorans</name>
    <dbReference type="NCBI Taxonomy" id="1679083"/>
    <lineage>
        <taxon>Archaea</taxon>
        <taxon>Methanobacteriati</taxon>
        <taxon>Methanobacteriota</taxon>
        <taxon>Stenosarchaea group</taxon>
        <taxon>Halobacteria</taxon>
        <taxon>Halobacteriales</taxon>
        <taxon>Natrialbaceae</taxon>
        <taxon>Natrarchaeobius</taxon>
    </lineage>
</organism>
<dbReference type="AlphaFoldDB" id="A0A3N6PH67"/>
<keyword evidence="1" id="KW-0472">Membrane</keyword>
<proteinExistence type="predicted"/>
<evidence type="ECO:0000256" key="1">
    <source>
        <dbReference type="SAM" id="Phobius"/>
    </source>
</evidence>
<accession>A0A3N6PH67</accession>
<feature type="transmembrane region" description="Helical" evidence="1">
    <location>
        <begin position="35"/>
        <end position="57"/>
    </location>
</feature>
<keyword evidence="1" id="KW-0812">Transmembrane</keyword>
<evidence type="ECO:0000313" key="3">
    <source>
        <dbReference type="Proteomes" id="UP000282323"/>
    </source>
</evidence>
<keyword evidence="1" id="KW-1133">Transmembrane helix</keyword>
<gene>
    <name evidence="2" type="ORF">EA473_04205</name>
</gene>